<feature type="region of interest" description="NMP" evidence="5">
    <location>
        <begin position="31"/>
        <end position="60"/>
    </location>
</feature>
<feature type="binding site" evidence="5">
    <location>
        <position position="286"/>
    </location>
    <ligand>
        <name>AMP</name>
        <dbReference type="ChEBI" id="CHEBI:456215"/>
    </ligand>
</feature>
<keyword evidence="4 5" id="KW-0418">Kinase</keyword>
<feature type="binding site" evidence="5">
    <location>
        <begin position="11"/>
        <end position="16"/>
    </location>
    <ligand>
        <name>ATP</name>
        <dbReference type="ChEBI" id="CHEBI:30616"/>
    </ligand>
</feature>
<keyword evidence="1 5" id="KW-0808">Transferase</keyword>
<evidence type="ECO:0000256" key="6">
    <source>
        <dbReference type="RuleBase" id="RU003330"/>
    </source>
</evidence>
<dbReference type="Proteomes" id="UP000248079">
    <property type="component" value="Unassembled WGS sequence"/>
</dbReference>
<keyword evidence="9" id="KW-1185">Reference proteome</keyword>
<comment type="domain">
    <text evidence="5">Consists of three domains, a large central CORE domain and two small peripheral domains, NMPbind and LID, which undergo movements during catalysis. The LID domain closes over the site of phosphoryl transfer upon ATP binding. Assembling and dissambling the active center during each catalytic cycle provides an effective means to prevent ATP hydrolysis.</text>
</comment>
<dbReference type="UniPathway" id="UPA00588">
    <property type="reaction ID" value="UER00649"/>
</dbReference>
<dbReference type="AlphaFoldDB" id="A0A2V4A3L9"/>
<evidence type="ECO:0000256" key="4">
    <source>
        <dbReference type="ARBA" id="ARBA00022777"/>
    </source>
</evidence>
<dbReference type="EC" id="2.7.4.3" evidence="5 7"/>
<keyword evidence="2 5" id="KW-0545">Nucleotide biosynthesis</keyword>
<feature type="binding site" evidence="5">
    <location>
        <position position="134"/>
    </location>
    <ligand>
        <name>AMP</name>
        <dbReference type="ChEBI" id="CHEBI:456215"/>
    </ligand>
</feature>
<dbReference type="CDD" id="cd01428">
    <property type="entry name" value="ADK"/>
    <property type="match status" value="2"/>
</dbReference>
<evidence type="ECO:0000256" key="3">
    <source>
        <dbReference type="ARBA" id="ARBA00022741"/>
    </source>
</evidence>
<dbReference type="RefSeq" id="WP_110359586.1">
    <property type="nucleotide sequence ID" value="NZ_QFLI01000002.1"/>
</dbReference>
<comment type="subcellular location">
    <subcellularLocation>
        <location evidence="5 7">Cytoplasm</location>
    </subcellularLocation>
</comment>
<comment type="subunit">
    <text evidence="5 7">Monomer.</text>
</comment>
<comment type="similarity">
    <text evidence="5 6">Belongs to the adenylate kinase family.</text>
</comment>
<evidence type="ECO:0000256" key="1">
    <source>
        <dbReference type="ARBA" id="ARBA00022679"/>
    </source>
</evidence>
<dbReference type="SUPFAM" id="SSF52540">
    <property type="entry name" value="P-loop containing nucleoside triphosphate hydrolases"/>
    <property type="match status" value="2"/>
</dbReference>
<feature type="binding site" evidence="5">
    <location>
        <position position="128"/>
    </location>
    <ligand>
        <name>ATP</name>
        <dbReference type="ChEBI" id="CHEBI:30616"/>
    </ligand>
</feature>
<evidence type="ECO:0000256" key="5">
    <source>
        <dbReference type="HAMAP-Rule" id="MF_00235"/>
    </source>
</evidence>
<comment type="caution">
    <text evidence="5">Lacks conserved residue(s) required for the propagation of feature annotation.</text>
</comment>
<reference evidence="8 9" key="1">
    <citation type="submission" date="2018-05" db="EMBL/GenBank/DDBJ databases">
        <title>Marinifilum breve JC075T sp. nov., a marine bacterium isolated from Yongle Blue Hole in the South China Sea.</title>
        <authorList>
            <person name="Fu T."/>
        </authorList>
    </citation>
    <scope>NUCLEOTIDE SEQUENCE [LARGE SCALE GENOMIC DNA]</scope>
    <source>
        <strain evidence="8 9">JC075</strain>
    </source>
</reference>
<comment type="pathway">
    <text evidence="5">Purine metabolism; AMP biosynthesis via salvage pathway; AMP from ADP: step 1/1.</text>
</comment>
<name>A0A2V4A3L9_9BACT</name>
<feature type="binding site" evidence="5">
    <location>
        <begin position="86"/>
        <end position="89"/>
    </location>
    <ligand>
        <name>AMP</name>
        <dbReference type="ChEBI" id="CHEBI:456215"/>
    </ligand>
</feature>
<dbReference type="GO" id="GO:0005737">
    <property type="term" value="C:cytoplasm"/>
    <property type="evidence" value="ECO:0007669"/>
    <property type="project" value="UniProtKB-SubCell"/>
</dbReference>
<dbReference type="Gene3D" id="3.40.50.300">
    <property type="entry name" value="P-loop containing nucleotide triphosphate hydrolases"/>
    <property type="match status" value="2"/>
</dbReference>
<dbReference type="PRINTS" id="PR00094">
    <property type="entry name" value="ADENYLTKNASE"/>
</dbReference>
<organism evidence="8 9">
    <name type="scientific">Marinifilum breve</name>
    <dbReference type="NCBI Taxonomy" id="2184082"/>
    <lineage>
        <taxon>Bacteria</taxon>
        <taxon>Pseudomonadati</taxon>
        <taxon>Bacteroidota</taxon>
        <taxon>Bacteroidia</taxon>
        <taxon>Marinilabiliales</taxon>
        <taxon>Marinifilaceae</taxon>
    </lineage>
</organism>
<feature type="binding site" evidence="5">
    <location>
        <position position="225"/>
    </location>
    <ligand>
        <name>AMP</name>
        <dbReference type="ChEBI" id="CHEBI:456215"/>
    </ligand>
</feature>
<feature type="binding site" evidence="5">
    <location>
        <position position="328"/>
    </location>
    <ligand>
        <name>AMP</name>
        <dbReference type="ChEBI" id="CHEBI:456215"/>
    </ligand>
</feature>
<feature type="binding site" evidence="5">
    <location>
        <position position="145"/>
    </location>
    <ligand>
        <name>AMP</name>
        <dbReference type="ChEBI" id="CHEBI:456215"/>
    </ligand>
</feature>
<evidence type="ECO:0000256" key="7">
    <source>
        <dbReference type="RuleBase" id="RU003331"/>
    </source>
</evidence>
<dbReference type="GO" id="GO:0004017">
    <property type="term" value="F:AMP kinase activity"/>
    <property type="evidence" value="ECO:0007669"/>
    <property type="project" value="UniProtKB-UniRule"/>
</dbReference>
<evidence type="ECO:0000313" key="9">
    <source>
        <dbReference type="Proteomes" id="UP000248079"/>
    </source>
</evidence>
<dbReference type="EMBL" id="QFLI01000002">
    <property type="protein sequence ID" value="PXY01950.1"/>
    <property type="molecule type" value="Genomic_DNA"/>
</dbReference>
<comment type="caution">
    <text evidence="8">The sequence shown here is derived from an EMBL/GenBank/DDBJ whole genome shotgun (WGS) entry which is preliminary data.</text>
</comment>
<feature type="binding site" evidence="5">
    <location>
        <begin position="279"/>
        <end position="282"/>
    </location>
    <ligand>
        <name>AMP</name>
        <dbReference type="ChEBI" id="CHEBI:456215"/>
    </ligand>
</feature>
<feature type="binding site" evidence="5">
    <location>
        <position position="340"/>
    </location>
    <ligand>
        <name>AMP</name>
        <dbReference type="ChEBI" id="CHEBI:456215"/>
    </ligand>
</feature>
<evidence type="ECO:0000313" key="8">
    <source>
        <dbReference type="EMBL" id="PXY01950.1"/>
    </source>
</evidence>
<dbReference type="NCBIfam" id="NF011105">
    <property type="entry name" value="PRK14532.1"/>
    <property type="match status" value="1"/>
</dbReference>
<dbReference type="PROSITE" id="PS00113">
    <property type="entry name" value="ADENYLATE_KINASE"/>
    <property type="match status" value="1"/>
</dbReference>
<feature type="binding site" evidence="5">
    <location>
        <begin position="58"/>
        <end position="60"/>
    </location>
    <ligand>
        <name>AMP</name>
        <dbReference type="ChEBI" id="CHEBI:456215"/>
    </ligand>
</feature>
<dbReference type="HAMAP" id="MF_00235">
    <property type="entry name" value="Adenylate_kinase_Adk"/>
    <property type="match status" value="2"/>
</dbReference>
<feature type="binding site" evidence="5">
    <location>
        <position position="321"/>
    </location>
    <ligand>
        <name>ATP</name>
        <dbReference type="ChEBI" id="CHEBI:30616"/>
    </ligand>
</feature>
<feature type="binding site" evidence="5">
    <location>
        <position position="37"/>
    </location>
    <ligand>
        <name>AMP</name>
        <dbReference type="ChEBI" id="CHEBI:456215"/>
    </ligand>
</feature>
<comment type="catalytic activity">
    <reaction evidence="5 7">
        <text>AMP + ATP = 2 ADP</text>
        <dbReference type="Rhea" id="RHEA:12973"/>
        <dbReference type="ChEBI" id="CHEBI:30616"/>
        <dbReference type="ChEBI" id="CHEBI:456215"/>
        <dbReference type="ChEBI" id="CHEBI:456216"/>
        <dbReference type="EC" id="2.7.4.3"/>
    </reaction>
</comment>
<feature type="binding site" evidence="5">
    <location>
        <begin position="204"/>
        <end position="209"/>
    </location>
    <ligand>
        <name>ATP</name>
        <dbReference type="ChEBI" id="CHEBI:30616"/>
    </ligand>
</feature>
<feature type="binding site" evidence="5">
    <location>
        <position position="230"/>
    </location>
    <ligand>
        <name>AMP</name>
        <dbReference type="ChEBI" id="CHEBI:456215"/>
    </ligand>
</feature>
<dbReference type="NCBIfam" id="NF011100">
    <property type="entry name" value="PRK14527.1"/>
    <property type="match status" value="1"/>
</dbReference>
<protein>
    <recommendedName>
        <fullName evidence="5 7">Adenylate kinase</fullName>
        <shortName evidence="5">AK</shortName>
        <ecNumber evidence="5 7">2.7.4.3</ecNumber>
    </recommendedName>
    <alternativeName>
        <fullName evidence="5">ATP-AMP transphosphorylase</fullName>
    </alternativeName>
    <alternativeName>
        <fullName evidence="5">ATP:AMP phosphotransferase</fullName>
    </alternativeName>
    <alternativeName>
        <fullName evidence="5">Adenylate monophosphate kinase</fullName>
    </alternativeName>
</protein>
<dbReference type="GO" id="GO:0044209">
    <property type="term" value="P:AMP salvage"/>
    <property type="evidence" value="ECO:0007669"/>
    <property type="project" value="UniProtKB-UniRule"/>
</dbReference>
<evidence type="ECO:0000256" key="2">
    <source>
        <dbReference type="ARBA" id="ARBA00022727"/>
    </source>
</evidence>
<feature type="region of interest" description="NMP" evidence="5">
    <location>
        <begin position="224"/>
        <end position="253"/>
    </location>
</feature>
<gene>
    <name evidence="5" type="primary">adk</name>
    <name evidence="8" type="ORF">DF185_04685</name>
</gene>
<dbReference type="InterPro" id="IPR027417">
    <property type="entry name" value="P-loop_NTPase"/>
</dbReference>
<feature type="binding site" evidence="5">
    <location>
        <position position="32"/>
    </location>
    <ligand>
        <name>AMP</name>
        <dbReference type="ChEBI" id="CHEBI:456215"/>
    </ligand>
</feature>
<keyword evidence="5 7" id="KW-0067">ATP-binding</keyword>
<feature type="binding site" evidence="5">
    <location>
        <position position="93"/>
    </location>
    <ligand>
        <name>AMP</name>
        <dbReference type="ChEBI" id="CHEBI:456215"/>
    </ligand>
</feature>
<feature type="binding site" evidence="5">
    <location>
        <position position="368"/>
    </location>
    <ligand>
        <name>ATP</name>
        <dbReference type="ChEBI" id="CHEBI:30616"/>
    </ligand>
</feature>
<feature type="binding site" evidence="5">
    <location>
        <position position="173"/>
    </location>
    <ligand>
        <name>ATP</name>
        <dbReference type="ChEBI" id="CHEBI:30616"/>
    </ligand>
</feature>
<dbReference type="GO" id="GO:0005524">
    <property type="term" value="F:ATP binding"/>
    <property type="evidence" value="ECO:0007669"/>
    <property type="project" value="UniProtKB-UniRule"/>
</dbReference>
<dbReference type="OrthoDB" id="9805030at2"/>
<dbReference type="NCBIfam" id="NF001381">
    <property type="entry name" value="PRK00279.1-3"/>
    <property type="match status" value="1"/>
</dbReference>
<comment type="function">
    <text evidence="5">Catalyzes the reversible transfer of the terminal phosphate group between ATP and AMP. Plays an important role in cellular energy homeostasis and in adenine nucleotide metabolism.</text>
</comment>
<dbReference type="PANTHER" id="PTHR23359">
    <property type="entry name" value="NUCLEOTIDE KINASE"/>
    <property type="match status" value="1"/>
</dbReference>
<dbReference type="InterPro" id="IPR000850">
    <property type="entry name" value="Adenylat/UMP-CMP_kin"/>
</dbReference>
<keyword evidence="5" id="KW-0963">Cytoplasm</keyword>
<sequence>MLNIALFGPPGAGKGTQSKMLVEKYNLAYISTGDILRSEIAEGTELGLQAKDIIKKGGLVPDEIIVQIIEERIKTNTEVKGFLFDGFPRTTVQAYILEGLLLKMNTKLDCMLSLEVPTDQLRNRLLERATKENRPDDTEEVINVRLQEYDTKTAPVANFYKEKEIYHGIDGLGGINQIFDRLTNVIDQTLEKSWINLVLLGPPGSGKGTQGRRLAEKFNLVYISTGHLMRQEIKKGTEMGKSAKTYIEKGDIVPDEIAIKLIERQIKKHPDANGFIFKGFPRTIVQAYILDGLLRKLQSTVTSAINLNVPTLESIKRLTARSKTQSKRAYDADTDIIIHRLEQHEKRSSKVSNYYSKQNKLELVDGVGDEDLVADRLSEAVIESFKKIR</sequence>
<accession>A0A2V4A3L9</accession>
<dbReference type="Pfam" id="PF00406">
    <property type="entry name" value="ADK"/>
    <property type="match status" value="2"/>
</dbReference>
<keyword evidence="3 5" id="KW-0547">Nucleotide-binding</keyword>
<dbReference type="InterPro" id="IPR033690">
    <property type="entry name" value="Adenylat_kinase_CS"/>
</dbReference>
<proteinExistence type="inferred from homology"/>